<dbReference type="Proteomes" id="UP001168216">
    <property type="component" value="Unassembled WGS sequence"/>
</dbReference>
<dbReference type="AlphaFoldDB" id="A0AAW7IAK9"/>
<protein>
    <submittedName>
        <fullName evidence="4">Polymer-forming cytoskeletal protein</fullName>
    </submittedName>
</protein>
<proteinExistence type="inferred from homology"/>
<comment type="caution">
    <text evidence="4">The sequence shown here is derived from an EMBL/GenBank/DDBJ whole genome shotgun (WGS) entry which is preliminary data.</text>
</comment>
<keyword evidence="3" id="KW-1133">Transmembrane helix</keyword>
<comment type="similarity">
    <text evidence="1">Belongs to the bactofilin family.</text>
</comment>
<dbReference type="Pfam" id="PF04519">
    <property type="entry name" value="Bactofilin"/>
    <property type="match status" value="1"/>
</dbReference>
<dbReference type="PANTHER" id="PTHR35024">
    <property type="entry name" value="HYPOTHETICAL CYTOSOLIC PROTEIN"/>
    <property type="match status" value="1"/>
</dbReference>
<evidence type="ECO:0000256" key="2">
    <source>
        <dbReference type="SAM" id="MobiDB-lite"/>
    </source>
</evidence>
<feature type="transmembrane region" description="Helical" evidence="3">
    <location>
        <begin position="35"/>
        <end position="53"/>
    </location>
</feature>
<reference evidence="4" key="1">
    <citation type="submission" date="2023-08" db="EMBL/GenBank/DDBJ databases">
        <title>WGS of Aeromonas isolates.</title>
        <authorList>
            <person name="Lee H."/>
        </authorList>
    </citation>
    <scope>NUCLEOTIDE SEQUENCE</scope>
    <source>
        <strain evidence="4">SL22</strain>
    </source>
</reference>
<feature type="region of interest" description="Disordered" evidence="2">
    <location>
        <begin position="191"/>
        <end position="231"/>
    </location>
</feature>
<gene>
    <name evidence="4" type="ORF">OB959_07020</name>
</gene>
<feature type="compositionally biased region" description="Basic and acidic residues" evidence="2">
    <location>
        <begin position="212"/>
        <end position="222"/>
    </location>
</feature>
<organism evidence="4 5">
    <name type="scientific">Aeromonas bestiarum</name>
    <dbReference type="NCBI Taxonomy" id="105751"/>
    <lineage>
        <taxon>Bacteria</taxon>
        <taxon>Pseudomonadati</taxon>
        <taxon>Pseudomonadota</taxon>
        <taxon>Gammaproteobacteria</taxon>
        <taxon>Aeromonadales</taxon>
        <taxon>Aeromonadaceae</taxon>
        <taxon>Aeromonas</taxon>
    </lineage>
</organism>
<dbReference type="InterPro" id="IPR007607">
    <property type="entry name" value="BacA/B"/>
</dbReference>
<evidence type="ECO:0000256" key="3">
    <source>
        <dbReference type="SAM" id="Phobius"/>
    </source>
</evidence>
<dbReference type="EMBL" id="JAOPLV010000002">
    <property type="protein sequence ID" value="MDM5139549.1"/>
    <property type="molecule type" value="Genomic_DNA"/>
</dbReference>
<keyword evidence="3" id="KW-0472">Membrane</keyword>
<evidence type="ECO:0000256" key="1">
    <source>
        <dbReference type="ARBA" id="ARBA00044755"/>
    </source>
</evidence>
<name>A0AAW7IAK9_9GAMM</name>
<evidence type="ECO:0000313" key="4">
    <source>
        <dbReference type="EMBL" id="MDM5139549.1"/>
    </source>
</evidence>
<accession>A0AAW7IAK9</accession>
<dbReference type="PANTHER" id="PTHR35024:SF4">
    <property type="entry name" value="POLYMER-FORMING CYTOSKELETAL PROTEIN"/>
    <property type="match status" value="1"/>
</dbReference>
<evidence type="ECO:0000313" key="5">
    <source>
        <dbReference type="Proteomes" id="UP001168216"/>
    </source>
</evidence>
<sequence length="231" mass="25062">MTPVLNPCTRKREWSMTVVPERILCRIAMRKRGDALYFIWFCWGLALLLYVLGSAYYKLPVVPLLVMALMLMVEKVRMFGRKRNESVSVVSDVAMTVIAQGARFKGELQVEGNLDVHGQFIGTLLVSGGTVRIMEGGSVEGEVTAAHVTINGTLDGTCASKEVEILENGKMKGIFKGGSLSIRKGGQFIGQSQAQEESKAVSGESKGNVKKLQPEGKTKAIDVPEVAAKQA</sequence>
<keyword evidence="3" id="KW-0812">Transmembrane</keyword>